<dbReference type="InterPro" id="IPR027417">
    <property type="entry name" value="P-loop_NTPase"/>
</dbReference>
<reference evidence="2 3" key="1">
    <citation type="submission" date="2020-08" db="EMBL/GenBank/DDBJ databases">
        <title>Genomic Encyclopedia of Type Strains, Phase IV (KMG-V): Genome sequencing to study the core and pangenomes of soil and plant-associated prokaryotes.</title>
        <authorList>
            <person name="Whitman W."/>
        </authorList>
    </citation>
    <scope>NUCLEOTIDE SEQUENCE [LARGE SCALE GENOMIC DNA]</scope>
    <source>
        <strain evidence="2 3">SEMIA 414</strain>
    </source>
</reference>
<dbReference type="InterPro" id="IPR038720">
    <property type="entry name" value="YprB_RNase_H-like_dom"/>
</dbReference>
<dbReference type="Pfam" id="PF13482">
    <property type="entry name" value="RNase_H_2"/>
    <property type="match status" value="1"/>
</dbReference>
<dbReference type="InterPro" id="IPR036397">
    <property type="entry name" value="RNaseH_sf"/>
</dbReference>
<sequence length="626" mass="69203">MLKKVDQTFKIPKALPRHLREQIALCHEYPQDVLFLDIETTGLSHYYDEITIIGWSLGGRASTVVKGASADDFRRDAARAKVMVTFNGIRFDQRFILQELKGIELPKHHVDLMYLCRRVGLKGGQKAIERELKLSFRDGLGDVDGFAAVLLWHEYLRGDVSALQRLIHYNRADVGAMGAIFDSVLQLFAVERDLFQASTKFVEWAAPTNWLTLPEVSPAASHLTAAPHFNELLADTPAGNATIVGIDLTGSEAKGSGWSLLQGSEAECRLVFTDADLIAQTLAAKPDVVSIDSPLSLPFGRITVEDSDPGRDEYGIMRRCERELKRRGVNVYPCLLPSMQKLTARGIRLANTLRQLGVPVIESYPGAAQDIMRIPRKGAGIEWLKLGLGRFGIRGSYLEENVSHDELDAITSALVGSFHLANLTEALGDSDEAPLIIPDLNAKPGPFAVGVSGPIASGKTSFARALESRGFTYVRFSQVLDDLLREQGLELTRENRQKLGQEINSSGKQRWLAEQTLNRVEGSNRIVIDGLRFGEDHAFFSEHFGGRFKHIYIQTDDGLRRSRYSERDGSAGFDEVSSSDVERGVALLKLLAHENFSNDGGRDALSERVAVIVQEIEERGCQSQSS</sequence>
<dbReference type="Gene3D" id="3.40.50.300">
    <property type="entry name" value="P-loop containing nucleotide triphosphate hydrolases"/>
    <property type="match status" value="1"/>
</dbReference>
<evidence type="ECO:0000259" key="1">
    <source>
        <dbReference type="Pfam" id="PF13482"/>
    </source>
</evidence>
<dbReference type="Gene3D" id="3.30.420.10">
    <property type="entry name" value="Ribonuclease H-like superfamily/Ribonuclease H"/>
    <property type="match status" value="1"/>
</dbReference>
<dbReference type="Proteomes" id="UP000533724">
    <property type="component" value="Unassembled WGS sequence"/>
</dbReference>
<protein>
    <submittedName>
        <fullName evidence="2">Putative nuclease with RNAse H fold/dephospho-CoA kinase</fullName>
    </submittedName>
</protein>
<organism evidence="2 3">
    <name type="scientific">Rhizobium esperanzae</name>
    <dbReference type="NCBI Taxonomy" id="1967781"/>
    <lineage>
        <taxon>Bacteria</taxon>
        <taxon>Pseudomonadati</taxon>
        <taxon>Pseudomonadota</taxon>
        <taxon>Alphaproteobacteria</taxon>
        <taxon>Hyphomicrobiales</taxon>
        <taxon>Rhizobiaceae</taxon>
        <taxon>Rhizobium/Agrobacterium group</taxon>
        <taxon>Rhizobium</taxon>
    </lineage>
</organism>
<dbReference type="AlphaFoldDB" id="A0A7W6UH53"/>
<proteinExistence type="predicted"/>
<dbReference type="SUPFAM" id="SSF53098">
    <property type="entry name" value="Ribonuclease H-like"/>
    <property type="match status" value="1"/>
</dbReference>
<evidence type="ECO:0000313" key="2">
    <source>
        <dbReference type="EMBL" id="MBB4438138.1"/>
    </source>
</evidence>
<dbReference type="SUPFAM" id="SSF52540">
    <property type="entry name" value="P-loop containing nucleoside triphosphate hydrolases"/>
    <property type="match status" value="1"/>
</dbReference>
<feature type="domain" description="YprB ribonuclease H-like" evidence="1">
    <location>
        <begin position="34"/>
        <end position="182"/>
    </location>
</feature>
<dbReference type="RefSeq" id="WP_184498693.1">
    <property type="nucleotide sequence ID" value="NZ_JACIHI010000002.1"/>
</dbReference>
<comment type="caution">
    <text evidence="2">The sequence shown here is derived from an EMBL/GenBank/DDBJ whole genome shotgun (WGS) entry which is preliminary data.</text>
</comment>
<dbReference type="EMBL" id="JACIHI010000002">
    <property type="protein sequence ID" value="MBB4438138.1"/>
    <property type="molecule type" value="Genomic_DNA"/>
</dbReference>
<evidence type="ECO:0000313" key="3">
    <source>
        <dbReference type="Proteomes" id="UP000533724"/>
    </source>
</evidence>
<dbReference type="InterPro" id="IPR012337">
    <property type="entry name" value="RNaseH-like_sf"/>
</dbReference>
<dbReference type="PANTHER" id="PTHR38462:SF1">
    <property type="entry name" value="YPRB RIBONUCLEASE H-LIKE DOMAIN-CONTAINING PROTEIN"/>
    <property type="match status" value="1"/>
</dbReference>
<dbReference type="Pfam" id="PF13238">
    <property type="entry name" value="AAA_18"/>
    <property type="match status" value="1"/>
</dbReference>
<dbReference type="PANTHER" id="PTHR38462">
    <property type="entry name" value="EXONUCLEASE-LIKE PROTEIN"/>
    <property type="match status" value="1"/>
</dbReference>
<accession>A0A7W6UH53</accession>
<keyword evidence="2" id="KW-0418">Kinase</keyword>
<gene>
    <name evidence="2" type="ORF">GGE15_001387</name>
</gene>
<dbReference type="GO" id="GO:0016301">
    <property type="term" value="F:kinase activity"/>
    <property type="evidence" value="ECO:0007669"/>
    <property type="project" value="UniProtKB-KW"/>
</dbReference>
<keyword evidence="2" id="KW-0808">Transferase</keyword>
<dbReference type="GO" id="GO:0003676">
    <property type="term" value="F:nucleic acid binding"/>
    <property type="evidence" value="ECO:0007669"/>
    <property type="project" value="InterPro"/>
</dbReference>
<name>A0A7W6UH53_9HYPH</name>